<dbReference type="PANTHER" id="PTHR43364">
    <property type="entry name" value="NADH-SPECIFIC METHYLGLYOXAL REDUCTASE-RELATED"/>
    <property type="match status" value="1"/>
</dbReference>
<dbReference type="InterPro" id="IPR036812">
    <property type="entry name" value="NAD(P)_OxRdtase_dom_sf"/>
</dbReference>
<dbReference type="OrthoDB" id="9772407at2"/>
<evidence type="ECO:0000313" key="2">
    <source>
        <dbReference type="EMBL" id="RUL78186.1"/>
    </source>
</evidence>
<keyword evidence="3" id="KW-1185">Reference proteome</keyword>
<dbReference type="AlphaFoldDB" id="A0A432M9T1"/>
<dbReference type="SUPFAM" id="SSF51430">
    <property type="entry name" value="NAD(P)-linked oxidoreductase"/>
    <property type="match status" value="1"/>
</dbReference>
<reference evidence="2 3" key="1">
    <citation type="submission" date="2018-12" db="EMBL/GenBank/DDBJ databases">
        <title>Dyella dinghuensis sp. nov. DHOA06 and Dyella choica sp. nov. 4M-K27, isolated from forest soil.</title>
        <authorList>
            <person name="Qiu L.-H."/>
            <person name="Gao Z.-H."/>
        </authorList>
    </citation>
    <scope>NUCLEOTIDE SEQUENCE [LARGE SCALE GENOMIC DNA]</scope>
    <source>
        <strain evidence="2 3">4M-K27</strain>
    </source>
</reference>
<dbReference type="InterPro" id="IPR050523">
    <property type="entry name" value="AKR_Detox_Biosynth"/>
</dbReference>
<sequence length="296" mass="33207">MPIDTAAEHLELSPVVAGLWRITEWQLGVPQRVRWIEEALELGITSFDHADIYGDYRAEALFGEALQASPELRGRMQLVTKCGIRFRSTQKPYRITHYDTSAAYVRAQVEQSLRNLHAERLDLVLIHRPDYLMDAAALAESFATLTREGKVAHWGVSNHSTSQFALLNQQYPLLTNQLELSPLQMGSLDDGTLDQVQQLGLRPMIWSPLAGGRLFTGEDEQALRVRTEMSAIAARHGISLTTLAFAWVLRHPSRPYPITGTRRIEGLRDAVAALDVQLDAEDWYAIWTASKGHSVP</sequence>
<dbReference type="GO" id="GO:0005829">
    <property type="term" value="C:cytosol"/>
    <property type="evidence" value="ECO:0007669"/>
    <property type="project" value="TreeGrafter"/>
</dbReference>
<dbReference type="Pfam" id="PF00248">
    <property type="entry name" value="Aldo_ket_red"/>
    <property type="match status" value="1"/>
</dbReference>
<accession>A0A432M9T1</accession>
<feature type="domain" description="NADP-dependent oxidoreductase" evidence="1">
    <location>
        <begin position="15"/>
        <end position="286"/>
    </location>
</feature>
<dbReference type="Proteomes" id="UP000274358">
    <property type="component" value="Unassembled WGS sequence"/>
</dbReference>
<proteinExistence type="predicted"/>
<dbReference type="InterPro" id="IPR023210">
    <property type="entry name" value="NADP_OxRdtase_dom"/>
</dbReference>
<organism evidence="2 3">
    <name type="scientific">Dyella choica</name>
    <dbReference type="NCBI Taxonomy" id="1927959"/>
    <lineage>
        <taxon>Bacteria</taxon>
        <taxon>Pseudomonadati</taxon>
        <taxon>Pseudomonadota</taxon>
        <taxon>Gammaproteobacteria</taxon>
        <taxon>Lysobacterales</taxon>
        <taxon>Rhodanobacteraceae</taxon>
        <taxon>Dyella</taxon>
    </lineage>
</organism>
<comment type="caution">
    <text evidence="2">The sequence shown here is derived from an EMBL/GenBank/DDBJ whole genome shotgun (WGS) entry which is preliminary data.</text>
</comment>
<gene>
    <name evidence="2" type="ORF">EKH80_04905</name>
</gene>
<dbReference type="CDD" id="cd19092">
    <property type="entry name" value="AKR_BsYcsN_EcYdhF-like"/>
    <property type="match status" value="1"/>
</dbReference>
<dbReference type="RefSeq" id="WP_126683622.1">
    <property type="nucleotide sequence ID" value="NZ_RYYV01000003.1"/>
</dbReference>
<dbReference type="EMBL" id="RYYV01000003">
    <property type="protein sequence ID" value="RUL78186.1"/>
    <property type="molecule type" value="Genomic_DNA"/>
</dbReference>
<dbReference type="Gene3D" id="3.20.20.100">
    <property type="entry name" value="NADP-dependent oxidoreductase domain"/>
    <property type="match status" value="1"/>
</dbReference>
<protein>
    <submittedName>
        <fullName evidence="2">Oxidoreductase</fullName>
    </submittedName>
</protein>
<dbReference type="PANTHER" id="PTHR43364:SF1">
    <property type="entry name" value="OXIDOREDUCTASE YDHF"/>
    <property type="match status" value="1"/>
</dbReference>
<evidence type="ECO:0000259" key="1">
    <source>
        <dbReference type="Pfam" id="PF00248"/>
    </source>
</evidence>
<evidence type="ECO:0000313" key="3">
    <source>
        <dbReference type="Proteomes" id="UP000274358"/>
    </source>
</evidence>
<name>A0A432M9T1_9GAMM</name>